<feature type="coiled-coil region" evidence="1">
    <location>
        <begin position="38"/>
        <end position="68"/>
    </location>
</feature>
<keyword evidence="1" id="KW-0175">Coiled coil</keyword>
<feature type="chain" id="PRO_5006063689" description="Lysozyme inhibitor LprI-like N-terminal domain-containing protein" evidence="2">
    <location>
        <begin position="22"/>
        <end position="134"/>
    </location>
</feature>
<dbReference type="Proteomes" id="UP000051681">
    <property type="component" value="Unassembled WGS sequence"/>
</dbReference>
<keyword evidence="2" id="KW-0732">Signal</keyword>
<evidence type="ECO:0000313" key="5">
    <source>
        <dbReference type="Proteomes" id="UP000051681"/>
    </source>
</evidence>
<organism evidence="4 5">
    <name type="scientific">Thalassovita mediterranea</name>
    <dbReference type="NCBI Taxonomy" id="340021"/>
    <lineage>
        <taxon>Bacteria</taxon>
        <taxon>Pseudomonadati</taxon>
        <taxon>Pseudomonadota</taxon>
        <taxon>Alphaproteobacteria</taxon>
        <taxon>Rhodobacterales</taxon>
        <taxon>Roseobacteraceae</taxon>
        <taxon>Thalassovita</taxon>
    </lineage>
</organism>
<dbReference type="STRING" id="340021.TM5383_02568"/>
<dbReference type="EMBL" id="CYSF01000012">
    <property type="protein sequence ID" value="CUH85340.1"/>
    <property type="molecule type" value="Genomic_DNA"/>
</dbReference>
<evidence type="ECO:0000259" key="3">
    <source>
        <dbReference type="Pfam" id="PF07007"/>
    </source>
</evidence>
<dbReference type="AlphaFoldDB" id="A0A0P1GRG4"/>
<evidence type="ECO:0000313" key="4">
    <source>
        <dbReference type="EMBL" id="CUH85340.1"/>
    </source>
</evidence>
<dbReference type="RefSeq" id="WP_058319396.1">
    <property type="nucleotide sequence ID" value="NZ_CYSF01000012.1"/>
</dbReference>
<evidence type="ECO:0000256" key="2">
    <source>
        <dbReference type="SAM" id="SignalP"/>
    </source>
</evidence>
<proteinExistence type="predicted"/>
<dbReference type="PANTHER" id="PTHR39176">
    <property type="entry name" value="PERIPLASMIC PROTEIN-RELATED"/>
    <property type="match status" value="1"/>
</dbReference>
<gene>
    <name evidence="4" type="ORF">TM5383_02568</name>
</gene>
<feature type="domain" description="Lysozyme inhibitor LprI-like N-terminal" evidence="3">
    <location>
        <begin position="25"/>
        <end position="125"/>
    </location>
</feature>
<sequence>MIRFLPAFFLCAALPLAPAMAADCSDPVTTLEMRICAAEDLKRADAQLNAAYRDAKAAAAEADALHEERADGGAVHHLREAQRAWIKLRDADCALAGFPFRGGTLEPVLITSCHADLTEKRTEDLREIAQTLRH</sequence>
<feature type="signal peptide" evidence="2">
    <location>
        <begin position="1"/>
        <end position="21"/>
    </location>
</feature>
<dbReference type="Gene3D" id="1.20.1270.180">
    <property type="match status" value="1"/>
</dbReference>
<keyword evidence="5" id="KW-1185">Reference proteome</keyword>
<protein>
    <recommendedName>
        <fullName evidence="3">Lysozyme inhibitor LprI-like N-terminal domain-containing protein</fullName>
    </recommendedName>
</protein>
<evidence type="ECO:0000256" key="1">
    <source>
        <dbReference type="SAM" id="Coils"/>
    </source>
</evidence>
<dbReference type="PANTHER" id="PTHR39176:SF1">
    <property type="entry name" value="PERIPLASMIC PROTEIN"/>
    <property type="match status" value="1"/>
</dbReference>
<accession>A0A0P1GRG4</accession>
<dbReference type="Pfam" id="PF07007">
    <property type="entry name" value="LprI"/>
    <property type="match status" value="1"/>
</dbReference>
<reference evidence="4 5" key="1">
    <citation type="submission" date="2015-09" db="EMBL/GenBank/DDBJ databases">
        <authorList>
            <consortium name="Swine Surveillance"/>
        </authorList>
    </citation>
    <scope>NUCLEOTIDE SEQUENCE [LARGE SCALE GENOMIC DNA]</scope>
    <source>
        <strain evidence="4 5">CECT 8383</strain>
    </source>
</reference>
<name>A0A0P1GRG4_9RHOB</name>
<dbReference type="InterPro" id="IPR009739">
    <property type="entry name" value="LprI-like_N"/>
</dbReference>